<dbReference type="AlphaFoldDB" id="L1M5N6"/>
<evidence type="ECO:0000313" key="2">
    <source>
        <dbReference type="Proteomes" id="UP000010448"/>
    </source>
</evidence>
<accession>L1M5N6</accession>
<evidence type="ECO:0000313" key="1">
    <source>
        <dbReference type="EMBL" id="NNJ15359.1"/>
    </source>
</evidence>
<gene>
    <name evidence="1" type="ORF">CSV86_008990</name>
</gene>
<name>L1M5N6_9PSED</name>
<proteinExistence type="predicted"/>
<reference evidence="1 2" key="1">
    <citation type="journal article" date="2013" name="Genome Announc.">
        <title>Genome Sequence of Naphthalene-Degrading Soil Bacterium Pseudomonas putida CSV86.</title>
        <authorList>
            <person name="Phale P.S."/>
            <person name="Paliwal V."/>
            <person name="Raju S.C."/>
            <person name="Modak A."/>
            <person name="Purohit H.J."/>
        </authorList>
    </citation>
    <scope>NUCLEOTIDE SEQUENCE [LARGE SCALE GENOMIC DNA]</scope>
    <source>
        <strain evidence="1 2">CSV86</strain>
    </source>
</reference>
<dbReference type="EMBL" id="AMWJ02000001">
    <property type="protein sequence ID" value="NNJ15359.1"/>
    <property type="molecule type" value="Genomic_DNA"/>
</dbReference>
<dbReference type="RefSeq" id="WP_009395394.1">
    <property type="nucleotide sequence ID" value="NZ_AMWJ02000001.1"/>
</dbReference>
<dbReference type="Proteomes" id="UP000010448">
    <property type="component" value="Unassembled WGS sequence"/>
</dbReference>
<comment type="caution">
    <text evidence="1">The sequence shown here is derived from an EMBL/GenBank/DDBJ whole genome shotgun (WGS) entry which is preliminary data.</text>
</comment>
<protein>
    <submittedName>
        <fullName evidence="1">Uncharacterized protein</fullName>
    </submittedName>
</protein>
<sequence length="380" mass="42800">MATMPGGTTRYPILLSSYDLENNAVSFFCKDLSLGEITALAATGTLCLIFWIAMLREIHPPGAKARAKRPLFFRNKVYRQLFRLHRYTLVKGVSIALMLFSLAEALVLGFDLVFGTSPSWSYASVLALFGLAYLLGSLAGSQGLTVGLDKRLGLSWDRDDRLAIHITQRTIPALNVRFIRSLSNAVIRHRHALLAQAINQRLVLETWLLAPLPYRNTPEVKQLQFWTSWKLLEFFEPSFKGGAIGMRRWAKKRYKKRAVERKNGQPLKAFGTLRAMAATQKFILTIVSMLWLTVLSPVIGYRLWTLPKPAFSSQFPMANGTPATRMLNFMERTLRGQAPHWQLKLLPLRRMSLFSVIALIASYPSAGQQVSGWVTGLEIS</sequence>
<organism evidence="1 2">
    <name type="scientific">Pseudomonas bharatica CSV86</name>
    <dbReference type="NCBI Taxonomy" id="1005395"/>
    <lineage>
        <taxon>Bacteria</taxon>
        <taxon>Pseudomonadati</taxon>
        <taxon>Pseudomonadota</taxon>
        <taxon>Gammaproteobacteria</taxon>
        <taxon>Pseudomonadales</taxon>
        <taxon>Pseudomonadaceae</taxon>
        <taxon>Pseudomonas</taxon>
        <taxon>Pseudomonas bharatica</taxon>
    </lineage>
</organism>
<keyword evidence="2" id="KW-1185">Reference proteome</keyword>